<protein>
    <submittedName>
        <fullName evidence="2">Uncharacterized protein</fullName>
    </submittedName>
</protein>
<accession>A0AA45R1H2</accession>
<dbReference type="AlphaFoldDB" id="A0AA45R1H2"/>
<dbReference type="EMBL" id="CP073249">
    <property type="protein sequence ID" value="QUF01548.1"/>
    <property type="molecule type" value="Genomic_DNA"/>
</dbReference>
<organism evidence="2 3">
    <name type="scientific">Actinosynnema pretiosum subsp. pretiosum</name>
    <dbReference type="NCBI Taxonomy" id="103721"/>
    <lineage>
        <taxon>Bacteria</taxon>
        <taxon>Bacillati</taxon>
        <taxon>Actinomycetota</taxon>
        <taxon>Actinomycetes</taxon>
        <taxon>Pseudonocardiales</taxon>
        <taxon>Pseudonocardiaceae</taxon>
        <taxon>Actinosynnema</taxon>
    </lineage>
</organism>
<proteinExistence type="predicted"/>
<reference evidence="2" key="1">
    <citation type="submission" date="2021-04" db="EMBL/GenBank/DDBJ databases">
        <title>Genomic sequence of Actinosynnema pretiosum subsp. pretiosum ATCC 31280 (C-14919).</title>
        <authorList>
            <person name="Bai L."/>
            <person name="Wang X."/>
            <person name="Xiao Y."/>
        </authorList>
    </citation>
    <scope>NUCLEOTIDE SEQUENCE</scope>
    <source>
        <strain evidence="2">ATCC 31280</strain>
    </source>
</reference>
<dbReference type="Proteomes" id="UP000677152">
    <property type="component" value="Chromosome"/>
</dbReference>
<evidence type="ECO:0000313" key="2">
    <source>
        <dbReference type="EMBL" id="QUF01548.1"/>
    </source>
</evidence>
<sequence length="115" mass="12171">MTDHPSRVPSRGGGARARLAREARSHAPRMYAIAYEAADGGGGGIAAYGLQFADRAETVGVADGHRSSSETAAHARALYARFGAPDDLTAHLVWLDAAAPVRPAPARRPRTARRR</sequence>
<evidence type="ECO:0000313" key="3">
    <source>
        <dbReference type="Proteomes" id="UP000677152"/>
    </source>
</evidence>
<feature type="region of interest" description="Disordered" evidence="1">
    <location>
        <begin position="1"/>
        <end position="24"/>
    </location>
</feature>
<name>A0AA45R1H2_9PSEU</name>
<evidence type="ECO:0000256" key="1">
    <source>
        <dbReference type="SAM" id="MobiDB-lite"/>
    </source>
</evidence>
<gene>
    <name evidence="2" type="ORF">KCV87_18450</name>
</gene>